<dbReference type="OrthoDB" id="3267562at2"/>
<name>A0A6A2W230_9BIFI</name>
<gene>
    <name evidence="8" type="ORF">DSM100238_0888</name>
</gene>
<dbReference type="EMBL" id="WBSO01000004">
    <property type="protein sequence ID" value="KAB8299456.1"/>
    <property type="molecule type" value="Genomic_DNA"/>
</dbReference>
<keyword evidence="5 6" id="KW-0472">Membrane</keyword>
<evidence type="ECO:0000259" key="7">
    <source>
        <dbReference type="Pfam" id="PF00482"/>
    </source>
</evidence>
<reference evidence="8 9" key="1">
    <citation type="submission" date="2019-09" db="EMBL/GenBank/DDBJ databases">
        <title>Characterization of the phylogenetic diversity of two novel species belonging to the genus Bifidobacterium: Bifidobacterium cebidarum sp. nov. and Bifidobacterium leontopitheci sp. nov.</title>
        <authorList>
            <person name="Lugli G.A."/>
            <person name="Duranti S."/>
            <person name="Milani C."/>
            <person name="Turroni F."/>
            <person name="Ventura M."/>
        </authorList>
    </citation>
    <scope>NUCLEOTIDE SEQUENCE [LARGE SCALE GENOMIC DNA]</scope>
    <source>
        <strain evidence="8 9">DSM 100238</strain>
    </source>
</reference>
<evidence type="ECO:0000256" key="5">
    <source>
        <dbReference type="ARBA" id="ARBA00023136"/>
    </source>
</evidence>
<organism evidence="8 9">
    <name type="scientific">Bifidobacterium apri</name>
    <dbReference type="NCBI Taxonomy" id="1769423"/>
    <lineage>
        <taxon>Bacteria</taxon>
        <taxon>Bacillati</taxon>
        <taxon>Actinomycetota</taxon>
        <taxon>Actinomycetes</taxon>
        <taxon>Bifidobacteriales</taxon>
        <taxon>Bifidobacteriaceae</taxon>
        <taxon>Bifidobacterium</taxon>
    </lineage>
</organism>
<keyword evidence="3 6" id="KW-0812">Transmembrane</keyword>
<proteinExistence type="predicted"/>
<feature type="domain" description="Type II secretion system protein GspF" evidence="7">
    <location>
        <begin position="53"/>
        <end position="176"/>
    </location>
</feature>
<comment type="subcellular location">
    <subcellularLocation>
        <location evidence="1">Cell membrane</location>
        <topology evidence="1">Multi-pass membrane protein</topology>
    </subcellularLocation>
</comment>
<evidence type="ECO:0000313" key="8">
    <source>
        <dbReference type="EMBL" id="KAB8299456.1"/>
    </source>
</evidence>
<keyword evidence="4 6" id="KW-1133">Transmembrane helix</keyword>
<comment type="caution">
    <text evidence="8">The sequence shown here is derived from an EMBL/GenBank/DDBJ whole genome shotgun (WGS) entry which is preliminary data.</text>
</comment>
<dbReference type="GO" id="GO:0005886">
    <property type="term" value="C:plasma membrane"/>
    <property type="evidence" value="ECO:0007669"/>
    <property type="project" value="UniProtKB-SubCell"/>
</dbReference>
<accession>A0A6A2W230</accession>
<evidence type="ECO:0000256" key="4">
    <source>
        <dbReference type="ARBA" id="ARBA00022989"/>
    </source>
</evidence>
<keyword evidence="2" id="KW-1003">Cell membrane</keyword>
<sequence>MGVQAAMMFAALASCCAALWLVVRRSGPSAIGRVEAACRLADDGLGPSDALVLQMLAVALRKGASIPCALDAVGDVAGGLSGDALCRVSQALYRGVLWDDAWRVGDDVGLPVCRLIGEGLRDSWEHGSSPVRGLELAVQCADRDARHAIEQGAAALSVRILLPMTLCFLPAFVMIGVVPTAMSLIGG</sequence>
<dbReference type="RefSeq" id="WP_152355486.1">
    <property type="nucleotide sequence ID" value="NZ_JBHLXF010000029.1"/>
</dbReference>
<feature type="transmembrane region" description="Helical" evidence="6">
    <location>
        <begin position="160"/>
        <end position="185"/>
    </location>
</feature>
<evidence type="ECO:0000256" key="3">
    <source>
        <dbReference type="ARBA" id="ARBA00022692"/>
    </source>
</evidence>
<keyword evidence="9" id="KW-1185">Reference proteome</keyword>
<dbReference type="Pfam" id="PF00482">
    <property type="entry name" value="T2SSF"/>
    <property type="match status" value="1"/>
</dbReference>
<dbReference type="AlphaFoldDB" id="A0A6A2W230"/>
<evidence type="ECO:0000313" key="9">
    <source>
        <dbReference type="Proteomes" id="UP000440041"/>
    </source>
</evidence>
<dbReference type="Proteomes" id="UP000440041">
    <property type="component" value="Unassembled WGS sequence"/>
</dbReference>
<evidence type="ECO:0000256" key="2">
    <source>
        <dbReference type="ARBA" id="ARBA00022475"/>
    </source>
</evidence>
<evidence type="ECO:0000256" key="6">
    <source>
        <dbReference type="SAM" id="Phobius"/>
    </source>
</evidence>
<protein>
    <submittedName>
        <fullName evidence="8">Pilus assembly protein</fullName>
    </submittedName>
</protein>
<dbReference type="PANTHER" id="PTHR35007">
    <property type="entry name" value="INTEGRAL MEMBRANE PROTEIN-RELATED"/>
    <property type="match status" value="1"/>
</dbReference>
<dbReference type="InterPro" id="IPR018076">
    <property type="entry name" value="T2SS_GspF_dom"/>
</dbReference>
<evidence type="ECO:0000256" key="1">
    <source>
        <dbReference type="ARBA" id="ARBA00004651"/>
    </source>
</evidence>
<dbReference type="PANTHER" id="PTHR35007:SF3">
    <property type="entry name" value="POSSIBLE CONSERVED ALANINE RICH MEMBRANE PROTEIN"/>
    <property type="match status" value="1"/>
</dbReference>